<feature type="transmembrane region" description="Helical" evidence="8">
    <location>
        <begin position="86"/>
        <end position="107"/>
    </location>
</feature>
<dbReference type="PANTHER" id="PTHR32196:SF21">
    <property type="entry name" value="ABC TRANSPORTER PERMEASE PROTEIN YPHD-RELATED"/>
    <property type="match status" value="1"/>
</dbReference>
<evidence type="ECO:0000313" key="10">
    <source>
        <dbReference type="Proteomes" id="UP000078529"/>
    </source>
</evidence>
<dbReference type="RefSeq" id="WP_082684488.1">
    <property type="nucleotide sequence ID" value="NZ_LDQA01000019.1"/>
</dbReference>
<keyword evidence="10" id="KW-1185">Reference proteome</keyword>
<dbReference type="AlphaFoldDB" id="A0A175RS46"/>
<feature type="transmembrane region" description="Helical" evidence="8">
    <location>
        <begin position="189"/>
        <end position="209"/>
    </location>
</feature>
<dbReference type="CDD" id="cd06579">
    <property type="entry name" value="TM_PBP1_transp_AraH_like"/>
    <property type="match status" value="1"/>
</dbReference>
<accession>A0A175RS46</accession>
<feature type="transmembrane region" description="Helical" evidence="8">
    <location>
        <begin position="114"/>
        <end position="144"/>
    </location>
</feature>
<feature type="transmembrane region" description="Helical" evidence="8">
    <location>
        <begin position="30"/>
        <end position="49"/>
    </location>
</feature>
<evidence type="ECO:0000256" key="4">
    <source>
        <dbReference type="ARBA" id="ARBA00022519"/>
    </source>
</evidence>
<dbReference type="EMBL" id="LDQA01000019">
    <property type="protein sequence ID" value="KTR06261.1"/>
    <property type="molecule type" value="Genomic_DNA"/>
</dbReference>
<organism evidence="9 10">
    <name type="scientific">Aureimonas ureilytica</name>
    <dbReference type="NCBI Taxonomy" id="401562"/>
    <lineage>
        <taxon>Bacteria</taxon>
        <taxon>Pseudomonadati</taxon>
        <taxon>Pseudomonadota</taxon>
        <taxon>Alphaproteobacteria</taxon>
        <taxon>Hyphomicrobiales</taxon>
        <taxon>Aurantimonadaceae</taxon>
        <taxon>Aureimonas</taxon>
    </lineage>
</organism>
<dbReference type="GO" id="GO:0005886">
    <property type="term" value="C:plasma membrane"/>
    <property type="evidence" value="ECO:0007669"/>
    <property type="project" value="UniProtKB-SubCell"/>
</dbReference>
<protein>
    <submittedName>
        <fullName evidence="9">Sugar ABC transporter permease</fullName>
    </submittedName>
</protein>
<dbReference type="GO" id="GO:0022857">
    <property type="term" value="F:transmembrane transporter activity"/>
    <property type="evidence" value="ECO:0007669"/>
    <property type="project" value="InterPro"/>
</dbReference>
<sequence>MLENRTSHPIARDGALADFMARLRAGVPNAHLGLTGLLVALVLVFSLAVPGFASMGTLQSFMFQMPLLGLLSLAMIVPLITGGLNLAIIATTNQCALLMVFVIQIAIPDGAGTGAVVAGVALALAAGLLLCLAIGLVTGALVAYTGVHPILVTLGTKSLIDGISIYLTRGQALSGVPDLVSRLGNSSVLGVPLVFIVMMLVAILVGLILKKTAFGIACHMIGSNLEAARYSAIDTKRVLVGVYTLSSLVCFMAALVTLVIFNSASPDYAQSYLLVTILAAVLGGVDPFGGFGTVGGLMVALAILQVISSGFNQFGLSNYLTLAIWGGTLIAVVVAQTIRPHLPALFSALRRRGETQA</sequence>
<evidence type="ECO:0000256" key="3">
    <source>
        <dbReference type="ARBA" id="ARBA00022475"/>
    </source>
</evidence>
<dbReference type="InterPro" id="IPR001851">
    <property type="entry name" value="ABC_transp_permease"/>
</dbReference>
<feature type="transmembrane region" description="Helical" evidence="8">
    <location>
        <begin position="273"/>
        <end position="304"/>
    </location>
</feature>
<proteinExistence type="predicted"/>
<evidence type="ECO:0000313" key="9">
    <source>
        <dbReference type="EMBL" id="KTR06261.1"/>
    </source>
</evidence>
<evidence type="ECO:0000256" key="2">
    <source>
        <dbReference type="ARBA" id="ARBA00022448"/>
    </source>
</evidence>
<dbReference type="Pfam" id="PF02653">
    <property type="entry name" value="BPD_transp_2"/>
    <property type="match status" value="1"/>
</dbReference>
<keyword evidence="4" id="KW-0997">Cell inner membrane</keyword>
<gene>
    <name evidence="9" type="ORF">NS365_07485</name>
</gene>
<keyword evidence="3" id="KW-1003">Cell membrane</keyword>
<keyword evidence="2" id="KW-0813">Transport</keyword>
<evidence type="ECO:0000256" key="5">
    <source>
        <dbReference type="ARBA" id="ARBA00022692"/>
    </source>
</evidence>
<reference evidence="9 10" key="1">
    <citation type="journal article" date="2016" name="Front. Microbiol.">
        <title>Genomic Resource of Rice Seed Associated Bacteria.</title>
        <authorList>
            <person name="Midha S."/>
            <person name="Bansal K."/>
            <person name="Sharma S."/>
            <person name="Kumar N."/>
            <person name="Patil P.P."/>
            <person name="Chaudhry V."/>
            <person name="Patil P.B."/>
        </authorList>
    </citation>
    <scope>NUCLEOTIDE SEQUENCE [LARGE SCALE GENOMIC DNA]</scope>
    <source>
        <strain evidence="9 10">NS365</strain>
    </source>
</reference>
<evidence type="ECO:0000256" key="6">
    <source>
        <dbReference type="ARBA" id="ARBA00022989"/>
    </source>
</evidence>
<name>A0A175RS46_9HYPH</name>
<keyword evidence="7 8" id="KW-0472">Membrane</keyword>
<feature type="transmembrane region" description="Helical" evidence="8">
    <location>
        <begin position="316"/>
        <end position="338"/>
    </location>
</feature>
<dbReference type="PANTHER" id="PTHR32196">
    <property type="entry name" value="ABC TRANSPORTER PERMEASE PROTEIN YPHD-RELATED-RELATED"/>
    <property type="match status" value="1"/>
</dbReference>
<evidence type="ECO:0000256" key="8">
    <source>
        <dbReference type="SAM" id="Phobius"/>
    </source>
</evidence>
<evidence type="ECO:0000256" key="1">
    <source>
        <dbReference type="ARBA" id="ARBA00004651"/>
    </source>
</evidence>
<comment type="subcellular location">
    <subcellularLocation>
        <location evidence="1">Cell membrane</location>
        <topology evidence="1">Multi-pass membrane protein</topology>
    </subcellularLocation>
</comment>
<keyword evidence="6 8" id="KW-1133">Transmembrane helix</keyword>
<feature type="transmembrane region" description="Helical" evidence="8">
    <location>
        <begin position="61"/>
        <end position="80"/>
    </location>
</feature>
<feature type="transmembrane region" description="Helical" evidence="8">
    <location>
        <begin position="238"/>
        <end position="261"/>
    </location>
</feature>
<dbReference type="PATRIC" id="fig|401562.4.peg.1224"/>
<comment type="caution">
    <text evidence="9">The sequence shown here is derived from an EMBL/GenBank/DDBJ whole genome shotgun (WGS) entry which is preliminary data.</text>
</comment>
<dbReference type="Proteomes" id="UP000078529">
    <property type="component" value="Unassembled WGS sequence"/>
</dbReference>
<evidence type="ECO:0000256" key="7">
    <source>
        <dbReference type="ARBA" id="ARBA00023136"/>
    </source>
</evidence>
<keyword evidence="5 8" id="KW-0812">Transmembrane</keyword>